<proteinExistence type="predicted"/>
<keyword evidence="1" id="KW-1185">Reference proteome</keyword>
<dbReference type="AlphaFoldDB" id="A0A0K0EWZ2"/>
<reference evidence="2" key="2">
    <citation type="submission" date="2015-08" db="UniProtKB">
        <authorList>
            <consortium name="WormBaseParasite"/>
        </authorList>
    </citation>
    <scope>IDENTIFICATION</scope>
</reference>
<dbReference type="Proteomes" id="UP000035680">
    <property type="component" value="Unassembled WGS sequence"/>
</dbReference>
<organism evidence="1 2">
    <name type="scientific">Strongyloides venezuelensis</name>
    <name type="common">Threadworm</name>
    <dbReference type="NCBI Taxonomy" id="75913"/>
    <lineage>
        <taxon>Eukaryota</taxon>
        <taxon>Metazoa</taxon>
        <taxon>Ecdysozoa</taxon>
        <taxon>Nematoda</taxon>
        <taxon>Chromadorea</taxon>
        <taxon>Rhabditida</taxon>
        <taxon>Tylenchina</taxon>
        <taxon>Panagrolaimomorpha</taxon>
        <taxon>Strongyloidoidea</taxon>
        <taxon>Strongyloididae</taxon>
        <taxon>Strongyloides</taxon>
    </lineage>
</organism>
<sequence length="332" mass="39727">MYRSKSLNYHYLTNDGRASNNFVDQTILDYGTGEINPYSSVSILKNKKFYDMNIDQKYHSKKYDFQLKLIPRIKLPRRHKTFSKNEDNHFSQEINIRKSFQDMSNINITNNTFPDEYKGKVKFRNKKFDNFSKNNFYTRFSVQNSINQNLRNVDERKKHSVSQIISYFNEFSDKKWDSNRNDMKCDKKIFINKNQSLDENQHIFYTNSLKIDTKNSLNDCNIHDIVSTRSIFLRKNDNNYNVRKKEGIVYNKNNYFVTIKNINYIPDKCNTSVTTDKKEHIYEKVSDDIISDDRVSYKQHIPPFIRKFTVFPPDLTFKPKSFKSFFSKNTII</sequence>
<reference evidence="1" key="1">
    <citation type="submission" date="2014-07" db="EMBL/GenBank/DDBJ databases">
        <authorList>
            <person name="Martin A.A"/>
            <person name="De Silva N."/>
        </authorList>
    </citation>
    <scope>NUCLEOTIDE SEQUENCE</scope>
</reference>
<evidence type="ECO:0000313" key="1">
    <source>
        <dbReference type="Proteomes" id="UP000035680"/>
    </source>
</evidence>
<evidence type="ECO:0000313" key="2">
    <source>
        <dbReference type="WBParaSite" id="SVE_0104600.1"/>
    </source>
</evidence>
<accession>A0A0K0EWZ2</accession>
<protein>
    <submittedName>
        <fullName evidence="2">Homeobox protein 2-like</fullName>
    </submittedName>
</protein>
<name>A0A0K0EWZ2_STRVS</name>
<dbReference type="WBParaSite" id="SVE_0104600.1">
    <property type="protein sequence ID" value="SVE_0104600.1"/>
    <property type="gene ID" value="SVE_0104600"/>
</dbReference>